<dbReference type="EMBL" id="QNRR01000001">
    <property type="protein sequence ID" value="RBP47997.1"/>
    <property type="molecule type" value="Genomic_DNA"/>
</dbReference>
<evidence type="ECO:0000256" key="13">
    <source>
        <dbReference type="ARBA" id="ARBA00048811"/>
    </source>
</evidence>
<keyword evidence="11 15" id="KW-0547">Nucleotide-binding</keyword>
<evidence type="ECO:0000256" key="9">
    <source>
        <dbReference type="ARBA" id="ARBA00022723"/>
    </source>
</evidence>
<dbReference type="PANTHER" id="PTHR43340">
    <property type="entry name" value="HYPOXANTHINE-GUANINE PHOSPHORIBOSYLTRANSFERASE"/>
    <property type="match status" value="1"/>
</dbReference>
<dbReference type="CDD" id="cd06223">
    <property type="entry name" value="PRTases_typeI"/>
    <property type="match status" value="1"/>
</dbReference>
<dbReference type="GO" id="GO:0032264">
    <property type="term" value="P:IMP salvage"/>
    <property type="evidence" value="ECO:0007669"/>
    <property type="project" value="UniProtKB-UniPathway"/>
</dbReference>
<sequence length="188" mass="20676">MSASVAGVLSSVERILLDEVAIRQRVVEMAGRIRNDFAGRELTVVALMDGALFFVADLLRDVTLPVKLHTLSVSSYHGGTSSTGRVEMARTLPFDLRGRDVLLIDDILDTGLTLGTMQERILAECQPVSLRTAVLLSKQRPREREVAVDYIGFEIADEFVVGYGMDYQGHYRNLPCIGILNPANLPVS</sequence>
<name>A0A366HV71_9BACT</name>
<evidence type="ECO:0000256" key="6">
    <source>
        <dbReference type="ARBA" id="ARBA00022490"/>
    </source>
</evidence>
<gene>
    <name evidence="17" type="ORF">DES53_101797</name>
</gene>
<feature type="domain" description="Phosphoribosyltransferase" evidence="16">
    <location>
        <begin position="17"/>
        <end position="168"/>
    </location>
</feature>
<comment type="subcellular location">
    <subcellularLocation>
        <location evidence="2 15">Cytoplasm</location>
    </subcellularLocation>
</comment>
<evidence type="ECO:0000256" key="8">
    <source>
        <dbReference type="ARBA" id="ARBA00022679"/>
    </source>
</evidence>
<dbReference type="SUPFAM" id="SSF53271">
    <property type="entry name" value="PRTase-like"/>
    <property type="match status" value="1"/>
</dbReference>
<keyword evidence="10 15" id="KW-0660">Purine salvage</keyword>
<dbReference type="InterPro" id="IPR029057">
    <property type="entry name" value="PRTase-like"/>
</dbReference>
<evidence type="ECO:0000256" key="7">
    <source>
        <dbReference type="ARBA" id="ARBA00022676"/>
    </source>
</evidence>
<evidence type="ECO:0000256" key="2">
    <source>
        <dbReference type="ARBA" id="ARBA00004496"/>
    </source>
</evidence>
<keyword evidence="12 15" id="KW-0460">Magnesium</keyword>
<evidence type="ECO:0000256" key="4">
    <source>
        <dbReference type="ARBA" id="ARBA00008391"/>
    </source>
</evidence>
<evidence type="ECO:0000256" key="12">
    <source>
        <dbReference type="ARBA" id="ARBA00022842"/>
    </source>
</evidence>
<organism evidence="17 18">
    <name type="scientific">Roseimicrobium gellanilyticum</name>
    <dbReference type="NCBI Taxonomy" id="748857"/>
    <lineage>
        <taxon>Bacteria</taxon>
        <taxon>Pseudomonadati</taxon>
        <taxon>Verrucomicrobiota</taxon>
        <taxon>Verrucomicrobiia</taxon>
        <taxon>Verrucomicrobiales</taxon>
        <taxon>Verrucomicrobiaceae</taxon>
        <taxon>Roseimicrobium</taxon>
    </lineage>
</organism>
<dbReference type="GO" id="GO:0052657">
    <property type="term" value="F:guanine phosphoribosyltransferase activity"/>
    <property type="evidence" value="ECO:0007669"/>
    <property type="project" value="RHEA"/>
</dbReference>
<evidence type="ECO:0000256" key="1">
    <source>
        <dbReference type="ARBA" id="ARBA00001946"/>
    </source>
</evidence>
<reference evidence="17 18" key="1">
    <citation type="submission" date="2018-06" db="EMBL/GenBank/DDBJ databases">
        <title>Genomic Encyclopedia of Type Strains, Phase IV (KMG-IV): sequencing the most valuable type-strain genomes for metagenomic binning, comparative biology and taxonomic classification.</title>
        <authorList>
            <person name="Goeker M."/>
        </authorList>
    </citation>
    <scope>NUCLEOTIDE SEQUENCE [LARGE SCALE GENOMIC DNA]</scope>
    <source>
        <strain evidence="17 18">DSM 25532</strain>
    </source>
</reference>
<dbReference type="GO" id="GO:0032263">
    <property type="term" value="P:GMP salvage"/>
    <property type="evidence" value="ECO:0007669"/>
    <property type="project" value="TreeGrafter"/>
</dbReference>
<evidence type="ECO:0000313" key="18">
    <source>
        <dbReference type="Proteomes" id="UP000253426"/>
    </source>
</evidence>
<keyword evidence="7 15" id="KW-0328">Glycosyltransferase</keyword>
<dbReference type="GO" id="GO:0046100">
    <property type="term" value="P:hypoxanthine metabolic process"/>
    <property type="evidence" value="ECO:0007669"/>
    <property type="project" value="TreeGrafter"/>
</dbReference>
<dbReference type="GO" id="GO:0006166">
    <property type="term" value="P:purine ribonucleoside salvage"/>
    <property type="evidence" value="ECO:0007669"/>
    <property type="project" value="UniProtKB-KW"/>
</dbReference>
<dbReference type="Pfam" id="PF00156">
    <property type="entry name" value="Pribosyltran"/>
    <property type="match status" value="1"/>
</dbReference>
<dbReference type="NCBIfam" id="TIGR01203">
    <property type="entry name" value="HGPRTase"/>
    <property type="match status" value="1"/>
</dbReference>
<evidence type="ECO:0000313" key="17">
    <source>
        <dbReference type="EMBL" id="RBP47997.1"/>
    </source>
</evidence>
<dbReference type="GO" id="GO:0000287">
    <property type="term" value="F:magnesium ion binding"/>
    <property type="evidence" value="ECO:0007669"/>
    <property type="project" value="TreeGrafter"/>
</dbReference>
<dbReference type="GO" id="GO:0005829">
    <property type="term" value="C:cytosol"/>
    <property type="evidence" value="ECO:0007669"/>
    <property type="project" value="TreeGrafter"/>
</dbReference>
<evidence type="ECO:0000256" key="3">
    <source>
        <dbReference type="ARBA" id="ARBA00004669"/>
    </source>
</evidence>
<dbReference type="RefSeq" id="WP_113956878.1">
    <property type="nucleotide sequence ID" value="NZ_QNRR01000001.1"/>
</dbReference>
<accession>A0A366HV71</accession>
<dbReference type="AlphaFoldDB" id="A0A366HV71"/>
<evidence type="ECO:0000256" key="11">
    <source>
        <dbReference type="ARBA" id="ARBA00022741"/>
    </source>
</evidence>
<dbReference type="Gene3D" id="3.40.50.2020">
    <property type="match status" value="1"/>
</dbReference>
<dbReference type="InterPro" id="IPR000836">
    <property type="entry name" value="PRTase_dom"/>
</dbReference>
<keyword evidence="9 15" id="KW-0479">Metal-binding</keyword>
<dbReference type="GO" id="GO:0004422">
    <property type="term" value="F:hypoxanthine phosphoribosyltransferase activity"/>
    <property type="evidence" value="ECO:0007669"/>
    <property type="project" value="InterPro"/>
</dbReference>
<dbReference type="InterPro" id="IPR050408">
    <property type="entry name" value="HGPRT"/>
</dbReference>
<dbReference type="UniPathway" id="UPA00591">
    <property type="reaction ID" value="UER00648"/>
</dbReference>
<comment type="catalytic activity">
    <reaction evidence="14">
        <text>IMP + diphosphate = hypoxanthine + 5-phospho-alpha-D-ribose 1-diphosphate</text>
        <dbReference type="Rhea" id="RHEA:17973"/>
        <dbReference type="ChEBI" id="CHEBI:17368"/>
        <dbReference type="ChEBI" id="CHEBI:33019"/>
        <dbReference type="ChEBI" id="CHEBI:58017"/>
        <dbReference type="ChEBI" id="CHEBI:58053"/>
        <dbReference type="EC" id="2.4.2.8"/>
    </reaction>
    <physiologicalReaction direction="right-to-left" evidence="14">
        <dbReference type="Rhea" id="RHEA:17975"/>
    </physiologicalReaction>
</comment>
<proteinExistence type="inferred from homology"/>
<dbReference type="OrthoDB" id="9802824at2"/>
<dbReference type="Proteomes" id="UP000253426">
    <property type="component" value="Unassembled WGS sequence"/>
</dbReference>
<protein>
    <recommendedName>
        <fullName evidence="5 15">Hypoxanthine phosphoribosyltransferase</fullName>
        <ecNumber evidence="5 15">2.4.2.8</ecNumber>
    </recommendedName>
</protein>
<evidence type="ECO:0000256" key="5">
    <source>
        <dbReference type="ARBA" id="ARBA00011895"/>
    </source>
</evidence>
<dbReference type="EC" id="2.4.2.8" evidence="5 15"/>
<keyword evidence="18" id="KW-1185">Reference proteome</keyword>
<evidence type="ECO:0000259" key="16">
    <source>
        <dbReference type="Pfam" id="PF00156"/>
    </source>
</evidence>
<dbReference type="PANTHER" id="PTHR43340:SF1">
    <property type="entry name" value="HYPOXANTHINE PHOSPHORIBOSYLTRANSFERASE"/>
    <property type="match status" value="1"/>
</dbReference>
<comment type="cofactor">
    <cofactor evidence="1 15">
        <name>Mg(2+)</name>
        <dbReference type="ChEBI" id="CHEBI:18420"/>
    </cofactor>
</comment>
<dbReference type="InterPro" id="IPR005904">
    <property type="entry name" value="Hxn_phspho_trans"/>
</dbReference>
<evidence type="ECO:0000256" key="15">
    <source>
        <dbReference type="RuleBase" id="RU364099"/>
    </source>
</evidence>
<dbReference type="GO" id="GO:0000166">
    <property type="term" value="F:nucleotide binding"/>
    <property type="evidence" value="ECO:0007669"/>
    <property type="project" value="UniProtKB-KW"/>
</dbReference>
<dbReference type="GO" id="GO:0006178">
    <property type="term" value="P:guanine salvage"/>
    <property type="evidence" value="ECO:0007669"/>
    <property type="project" value="TreeGrafter"/>
</dbReference>
<comment type="pathway">
    <text evidence="3 15">Purine metabolism; IMP biosynthesis via salvage pathway; IMP from hypoxanthine: step 1/1.</text>
</comment>
<comment type="caution">
    <text evidence="17">The sequence shown here is derived from an EMBL/GenBank/DDBJ whole genome shotgun (WGS) entry which is preliminary data.</text>
</comment>
<comment type="similarity">
    <text evidence="4 15">Belongs to the purine/pyrimidine phosphoribosyltransferase family.</text>
</comment>
<keyword evidence="6 15" id="KW-0963">Cytoplasm</keyword>
<comment type="catalytic activity">
    <reaction evidence="13">
        <text>GMP + diphosphate = guanine + 5-phospho-alpha-D-ribose 1-diphosphate</text>
        <dbReference type="Rhea" id="RHEA:25424"/>
        <dbReference type="ChEBI" id="CHEBI:16235"/>
        <dbReference type="ChEBI" id="CHEBI:33019"/>
        <dbReference type="ChEBI" id="CHEBI:58017"/>
        <dbReference type="ChEBI" id="CHEBI:58115"/>
        <dbReference type="EC" id="2.4.2.8"/>
    </reaction>
    <physiologicalReaction direction="right-to-left" evidence="13">
        <dbReference type="Rhea" id="RHEA:25426"/>
    </physiologicalReaction>
</comment>
<keyword evidence="8 15" id="KW-0808">Transferase</keyword>
<evidence type="ECO:0000256" key="14">
    <source>
        <dbReference type="ARBA" id="ARBA00049402"/>
    </source>
</evidence>
<evidence type="ECO:0000256" key="10">
    <source>
        <dbReference type="ARBA" id="ARBA00022726"/>
    </source>
</evidence>